<sequence length="251" mass="28400">MEKLILLLLGFVVIDYANGQCGCPRQSVKLRTRGLDNVKMGDMLLDSTDIQIINGFKNHYANSKKWPNNIVTYTFAGNFPQDKIQTVRQSLGELQKDLQNCVKFQEGRNGHYIEVNSKREGCYSMLGVTGGPSQPLNLENPGCMYSKGTIKHEFIHALGFMHTHMRKDRDNHITIKWDRILTSQCSQFTKCDGCEPDGPYETESVMHYNSEGFACNPSEKVVVKKNGGAIGYNHETTANDLQMIKNFYNCK</sequence>
<dbReference type="PANTHER" id="PTHR10127:SF780">
    <property type="entry name" value="METALLOENDOPEPTIDASE"/>
    <property type="match status" value="1"/>
</dbReference>
<evidence type="ECO:0000256" key="5">
    <source>
        <dbReference type="ARBA" id="ARBA00023049"/>
    </source>
</evidence>
<dbReference type="Gene3D" id="3.40.390.10">
    <property type="entry name" value="Collagenase (Catalytic Domain)"/>
    <property type="match status" value="1"/>
</dbReference>
<gene>
    <name evidence="9" type="primary">Ast2</name>
</gene>
<evidence type="ECO:0000256" key="7">
    <source>
        <dbReference type="RuleBase" id="RU361183"/>
    </source>
</evidence>
<reference evidence="9" key="1">
    <citation type="submission" date="2013-04" db="EMBL/GenBank/DDBJ databases">
        <title>Characterization of genes encoding metalloproteinases in planarians: the Astacins family.</title>
        <authorList>
            <person name="Isolani M.E."/>
            <person name="Bianucci A.M."/>
            <person name="Salo' E."/>
            <person name="Deri P."/>
            <person name="Batistoni R."/>
        </authorList>
    </citation>
    <scope>NUCLEOTIDE SEQUENCE</scope>
    <source>
        <tissue evidence="9">Whole organism</tissue>
    </source>
</reference>
<dbReference type="PANTHER" id="PTHR10127">
    <property type="entry name" value="DISCOIDIN, CUB, EGF, LAMININ , AND ZINC METALLOPROTEASE DOMAIN CONTAINING"/>
    <property type="match status" value="1"/>
</dbReference>
<feature type="binding site" evidence="6">
    <location>
        <position position="152"/>
    </location>
    <ligand>
        <name>Zn(2+)</name>
        <dbReference type="ChEBI" id="CHEBI:29105"/>
        <note>catalytic</note>
    </ligand>
</feature>
<evidence type="ECO:0000256" key="6">
    <source>
        <dbReference type="PROSITE-ProRule" id="PRU01211"/>
    </source>
</evidence>
<keyword evidence="1 6" id="KW-0645">Protease</keyword>
<feature type="domain" description="Peptidase M12A" evidence="8">
    <location>
        <begin position="54"/>
        <end position="251"/>
    </location>
</feature>
<organism evidence="9">
    <name type="scientific">Schmidtea mediterranea</name>
    <name type="common">Freshwater planarian flatworm</name>
    <dbReference type="NCBI Taxonomy" id="79327"/>
    <lineage>
        <taxon>Eukaryota</taxon>
        <taxon>Metazoa</taxon>
        <taxon>Spiralia</taxon>
        <taxon>Lophotrochozoa</taxon>
        <taxon>Platyhelminthes</taxon>
        <taxon>Rhabditophora</taxon>
        <taxon>Seriata</taxon>
        <taxon>Tricladida</taxon>
        <taxon>Continenticola</taxon>
        <taxon>Geoplanoidea</taxon>
        <taxon>Dugesiidae</taxon>
        <taxon>Schmidtea</taxon>
    </lineage>
</organism>
<dbReference type="GO" id="GO:0008270">
    <property type="term" value="F:zinc ion binding"/>
    <property type="evidence" value="ECO:0007669"/>
    <property type="project" value="UniProtKB-UniRule"/>
</dbReference>
<accession>A0A060Q714</accession>
<feature type="chain" id="PRO_5005102525" description="Metalloendopeptidase" evidence="7">
    <location>
        <begin position="20"/>
        <end position="251"/>
    </location>
</feature>
<dbReference type="GO" id="GO:0004222">
    <property type="term" value="F:metalloendopeptidase activity"/>
    <property type="evidence" value="ECO:0007669"/>
    <property type="project" value="UniProtKB-UniRule"/>
</dbReference>
<evidence type="ECO:0000256" key="4">
    <source>
        <dbReference type="ARBA" id="ARBA00022833"/>
    </source>
</evidence>
<feature type="signal peptide" evidence="7">
    <location>
        <begin position="1"/>
        <end position="19"/>
    </location>
</feature>
<feature type="binding site" evidence="6">
    <location>
        <position position="162"/>
    </location>
    <ligand>
        <name>Zn(2+)</name>
        <dbReference type="ChEBI" id="CHEBI:29105"/>
        <note>catalytic</note>
    </ligand>
</feature>
<proteinExistence type="evidence at transcript level"/>
<dbReference type="EC" id="3.4.24.-" evidence="7"/>
<keyword evidence="3 6" id="KW-0378">Hydrolase</keyword>
<evidence type="ECO:0000256" key="2">
    <source>
        <dbReference type="ARBA" id="ARBA00022723"/>
    </source>
</evidence>
<dbReference type="InterPro" id="IPR006026">
    <property type="entry name" value="Peptidase_Metallo"/>
</dbReference>
<dbReference type="GO" id="GO:0006508">
    <property type="term" value="P:proteolysis"/>
    <property type="evidence" value="ECO:0007669"/>
    <property type="project" value="UniProtKB-KW"/>
</dbReference>
<dbReference type="PRINTS" id="PR00480">
    <property type="entry name" value="ASTACIN"/>
</dbReference>
<keyword evidence="2 6" id="KW-0479">Metal-binding</keyword>
<dbReference type="EMBL" id="HF952108">
    <property type="protein sequence ID" value="CCW36840.1"/>
    <property type="molecule type" value="mRNA"/>
</dbReference>
<keyword evidence="7" id="KW-0732">Signal</keyword>
<dbReference type="InterPro" id="IPR001506">
    <property type="entry name" value="Peptidase_M12A"/>
</dbReference>
<evidence type="ECO:0000259" key="8">
    <source>
        <dbReference type="PROSITE" id="PS51864"/>
    </source>
</evidence>
<comment type="caution">
    <text evidence="6">Lacks conserved residue(s) required for the propagation of feature annotation.</text>
</comment>
<dbReference type="Pfam" id="PF01400">
    <property type="entry name" value="Astacin"/>
    <property type="match status" value="1"/>
</dbReference>
<evidence type="ECO:0000256" key="3">
    <source>
        <dbReference type="ARBA" id="ARBA00022801"/>
    </source>
</evidence>
<feature type="active site" evidence="6">
    <location>
        <position position="153"/>
    </location>
</feature>
<feature type="binding site" evidence="6">
    <location>
        <position position="156"/>
    </location>
    <ligand>
        <name>Zn(2+)</name>
        <dbReference type="ChEBI" id="CHEBI:29105"/>
        <note>catalytic</note>
    </ligand>
</feature>
<evidence type="ECO:0000313" key="9">
    <source>
        <dbReference type="EMBL" id="CCW36840.1"/>
    </source>
</evidence>
<protein>
    <recommendedName>
        <fullName evidence="7">Metalloendopeptidase</fullName>
        <ecNumber evidence="7">3.4.24.-</ecNumber>
    </recommendedName>
</protein>
<dbReference type="SMART" id="SM00235">
    <property type="entry name" value="ZnMc"/>
    <property type="match status" value="1"/>
</dbReference>
<evidence type="ECO:0000256" key="1">
    <source>
        <dbReference type="ARBA" id="ARBA00022670"/>
    </source>
</evidence>
<dbReference type="InterPro" id="IPR024079">
    <property type="entry name" value="MetalloPept_cat_dom_sf"/>
</dbReference>
<comment type="cofactor">
    <cofactor evidence="6 7">
        <name>Zn(2+)</name>
        <dbReference type="ChEBI" id="CHEBI:29105"/>
    </cofactor>
    <text evidence="6 7">Binds 1 zinc ion per subunit.</text>
</comment>
<dbReference type="BRENDA" id="3.4.24.21">
    <property type="organism ID" value="12164"/>
</dbReference>
<name>A0A060Q714_SCHMD</name>
<dbReference type="SUPFAM" id="SSF55486">
    <property type="entry name" value="Metalloproteases ('zincins'), catalytic domain"/>
    <property type="match status" value="1"/>
</dbReference>
<dbReference type="OMA" id="IHWENIL"/>
<keyword evidence="5 6" id="KW-0482">Metalloprotease</keyword>
<keyword evidence="4 6" id="KW-0862">Zinc</keyword>
<dbReference type="PROSITE" id="PS51864">
    <property type="entry name" value="ASTACIN"/>
    <property type="match status" value="1"/>
</dbReference>
<dbReference type="AlphaFoldDB" id="A0A060Q714"/>